<evidence type="ECO:0000313" key="3">
    <source>
        <dbReference type="EMBL" id="ESQ37416.1"/>
    </source>
</evidence>
<dbReference type="InterPro" id="IPR013187">
    <property type="entry name" value="F-box-assoc_dom_typ3"/>
</dbReference>
<name>V4MY21_EUTSA</name>
<keyword evidence="4" id="KW-1185">Reference proteome</keyword>
<evidence type="ECO:0000313" key="4">
    <source>
        <dbReference type="Proteomes" id="UP000030689"/>
    </source>
</evidence>
<dbReference type="Pfam" id="PF08268">
    <property type="entry name" value="FBA_3"/>
    <property type="match status" value="1"/>
</dbReference>
<dbReference type="Gramene" id="ESQ37416">
    <property type="protein sequence ID" value="ESQ37416"/>
    <property type="gene ID" value="EUTSA_v10002976mg"/>
</dbReference>
<protein>
    <recommendedName>
        <fullName evidence="2">F-box associated beta-propeller type 3 domain-containing protein</fullName>
    </recommendedName>
</protein>
<organism evidence="3 4">
    <name type="scientific">Eutrema salsugineum</name>
    <name type="common">Saltwater cress</name>
    <name type="synonym">Sisymbrium salsugineum</name>
    <dbReference type="NCBI Taxonomy" id="72664"/>
    <lineage>
        <taxon>Eukaryota</taxon>
        <taxon>Viridiplantae</taxon>
        <taxon>Streptophyta</taxon>
        <taxon>Embryophyta</taxon>
        <taxon>Tracheophyta</taxon>
        <taxon>Spermatophyta</taxon>
        <taxon>Magnoliopsida</taxon>
        <taxon>eudicotyledons</taxon>
        <taxon>Gunneridae</taxon>
        <taxon>Pentapetalae</taxon>
        <taxon>rosids</taxon>
        <taxon>malvids</taxon>
        <taxon>Brassicales</taxon>
        <taxon>Brassicaceae</taxon>
        <taxon>Eutremeae</taxon>
        <taxon>Eutrema</taxon>
    </lineage>
</organism>
<dbReference type="InterPro" id="IPR017451">
    <property type="entry name" value="F-box-assoc_interact_dom"/>
</dbReference>
<sequence>MAFYSSPRPQNPDEKSTLVLAPDSSTVTPGDTMFSEFCGPVAGLIYFPNMRISKENMIKVSVIYNPTTGQYRSLPKPMTKKKSFLILRMRKNSLKSFLGYDPIDKQFKAKNQILTLGTGKLSWRKFKGRFHKPNSEGISINGVVYYFARTFYNRLIACFDGKLGLIKSEWVGFHDGWHTINFHLWVLEDVKKQEWSKHVISVEKILETSDASCSLAVVGVTATGDIVFSIHYTSEPTYVFYFNPERNILKRFEIRGFEEFGSRSRVYTFADHVADHRFIT</sequence>
<dbReference type="PANTHER" id="PTHR31111">
    <property type="entry name" value="BNAA05G37150D PROTEIN-RELATED"/>
    <property type="match status" value="1"/>
</dbReference>
<dbReference type="AlphaFoldDB" id="V4MY21"/>
<accession>V4MY21</accession>
<reference evidence="3 4" key="1">
    <citation type="journal article" date="2013" name="Front. Plant Sci.">
        <title>The Reference Genome of the Halophytic Plant Eutrema salsugineum.</title>
        <authorList>
            <person name="Yang R."/>
            <person name="Jarvis D.E."/>
            <person name="Chen H."/>
            <person name="Beilstein M.A."/>
            <person name="Grimwood J."/>
            <person name="Jenkins J."/>
            <person name="Shu S."/>
            <person name="Prochnik S."/>
            <person name="Xin M."/>
            <person name="Ma C."/>
            <person name="Schmutz J."/>
            <person name="Wing R.A."/>
            <person name="Mitchell-Olds T."/>
            <person name="Schumaker K.S."/>
            <person name="Wang X."/>
        </authorList>
    </citation>
    <scope>NUCLEOTIDE SEQUENCE [LARGE SCALE GENOMIC DNA]</scope>
</reference>
<feature type="domain" description="F-box associated beta-propeller type 3" evidence="2">
    <location>
        <begin position="2"/>
        <end position="160"/>
    </location>
</feature>
<dbReference type="KEGG" id="eus:EUTSA_v10002976mg"/>
<gene>
    <name evidence="3" type="ORF">EUTSA_v10002976mg</name>
</gene>
<dbReference type="Proteomes" id="UP000030689">
    <property type="component" value="Unassembled WGS sequence"/>
</dbReference>
<dbReference type="NCBIfam" id="TIGR01640">
    <property type="entry name" value="F_box_assoc_1"/>
    <property type="match status" value="2"/>
</dbReference>
<evidence type="ECO:0000259" key="2">
    <source>
        <dbReference type="Pfam" id="PF08268"/>
    </source>
</evidence>
<feature type="region of interest" description="Disordered" evidence="1">
    <location>
        <begin position="1"/>
        <end position="22"/>
    </location>
</feature>
<evidence type="ECO:0000256" key="1">
    <source>
        <dbReference type="SAM" id="MobiDB-lite"/>
    </source>
</evidence>
<dbReference type="EMBL" id="KI517609">
    <property type="protein sequence ID" value="ESQ37416.1"/>
    <property type="molecule type" value="Genomic_DNA"/>
</dbReference>
<proteinExistence type="predicted"/>
<dbReference type="PANTHER" id="PTHR31111:SF130">
    <property type="entry name" value="F-BOX ASSOCIATED UBIQUITINATION EFFECTOR FAMILY PROTEIN"/>
    <property type="match status" value="1"/>
</dbReference>